<organism evidence="1 2">
    <name type="scientific">Cotesia glomerata</name>
    <name type="common">Lepidopteran parasitic wasp</name>
    <name type="synonym">Apanteles glomeratus</name>
    <dbReference type="NCBI Taxonomy" id="32391"/>
    <lineage>
        <taxon>Eukaryota</taxon>
        <taxon>Metazoa</taxon>
        <taxon>Ecdysozoa</taxon>
        <taxon>Arthropoda</taxon>
        <taxon>Hexapoda</taxon>
        <taxon>Insecta</taxon>
        <taxon>Pterygota</taxon>
        <taxon>Neoptera</taxon>
        <taxon>Endopterygota</taxon>
        <taxon>Hymenoptera</taxon>
        <taxon>Apocrita</taxon>
        <taxon>Ichneumonoidea</taxon>
        <taxon>Braconidae</taxon>
        <taxon>Microgastrinae</taxon>
        <taxon>Cotesia</taxon>
    </lineage>
</organism>
<gene>
    <name evidence="1" type="ORF">KQX54_020932</name>
</gene>
<evidence type="ECO:0000313" key="2">
    <source>
        <dbReference type="Proteomes" id="UP000826195"/>
    </source>
</evidence>
<dbReference type="Proteomes" id="UP000826195">
    <property type="component" value="Unassembled WGS sequence"/>
</dbReference>
<name>A0AAV7I1L8_COTGL</name>
<dbReference type="EMBL" id="JAHXZJ010002609">
    <property type="protein sequence ID" value="KAH0541062.1"/>
    <property type="molecule type" value="Genomic_DNA"/>
</dbReference>
<reference evidence="1 2" key="1">
    <citation type="journal article" date="2021" name="J. Hered.">
        <title>A chromosome-level genome assembly of the parasitoid wasp, Cotesia glomerata (Hymenoptera: Braconidae).</title>
        <authorList>
            <person name="Pinto B.J."/>
            <person name="Weis J.J."/>
            <person name="Gamble T."/>
            <person name="Ode P.J."/>
            <person name="Paul R."/>
            <person name="Zaspel J.M."/>
        </authorList>
    </citation>
    <scope>NUCLEOTIDE SEQUENCE [LARGE SCALE GENOMIC DNA]</scope>
    <source>
        <strain evidence="1">CgM1</strain>
    </source>
</reference>
<dbReference type="AlphaFoldDB" id="A0AAV7I1L8"/>
<protein>
    <submittedName>
        <fullName evidence="1">Uncharacterized protein</fullName>
    </submittedName>
</protein>
<keyword evidence="2" id="KW-1185">Reference proteome</keyword>
<comment type="caution">
    <text evidence="1">The sequence shown here is derived from an EMBL/GenBank/DDBJ whole genome shotgun (WGS) entry which is preliminary data.</text>
</comment>
<proteinExistence type="predicted"/>
<sequence length="103" mass="11886">MYYIVNISRKCERNHKRLRRLAEFSASVGREFPRSRINEEIPLKQAEILPFRLAATLESPGLNSLSWAHPPLVRKTLISEQPSLQSTAIVMKMNAFRTIHIDV</sequence>
<evidence type="ECO:0000313" key="1">
    <source>
        <dbReference type="EMBL" id="KAH0541062.1"/>
    </source>
</evidence>
<accession>A0AAV7I1L8</accession>